<dbReference type="GO" id="GO:0006281">
    <property type="term" value="P:DNA repair"/>
    <property type="evidence" value="ECO:0007669"/>
    <property type="project" value="TreeGrafter"/>
</dbReference>
<dbReference type="Gene3D" id="3.40.50.300">
    <property type="entry name" value="P-loop containing nucleotide triphosphate hydrolases"/>
    <property type="match status" value="1"/>
</dbReference>
<feature type="compositionally biased region" description="Basic and acidic residues" evidence="1">
    <location>
        <begin position="562"/>
        <end position="571"/>
    </location>
</feature>
<dbReference type="RefSeq" id="XP_020985705.1">
    <property type="nucleotide sequence ID" value="XM_021130046.2"/>
</dbReference>
<dbReference type="GO" id="GO:0005663">
    <property type="term" value="C:DNA replication factor C complex"/>
    <property type="evidence" value="ECO:0007669"/>
    <property type="project" value="TreeGrafter"/>
</dbReference>
<dbReference type="KEGG" id="adu:107460279"/>
<reference evidence="2" key="1">
    <citation type="journal article" date="2016" name="Nat. Genet.">
        <title>The genome sequences of Arachis duranensis and Arachis ipaensis, the diploid ancestors of cultivated peanut.</title>
        <authorList>
            <person name="Bertioli D.J."/>
            <person name="Cannon S.B."/>
            <person name="Froenicke L."/>
            <person name="Huang G."/>
            <person name="Farmer A.D."/>
            <person name="Cannon E.K."/>
            <person name="Liu X."/>
            <person name="Gao D."/>
            <person name="Clevenger J."/>
            <person name="Dash S."/>
            <person name="Ren L."/>
            <person name="Moretzsohn M.C."/>
            <person name="Shirasawa K."/>
            <person name="Huang W."/>
            <person name="Vidigal B."/>
            <person name="Abernathy B."/>
            <person name="Chu Y."/>
            <person name="Niederhuth C.E."/>
            <person name="Umale P."/>
            <person name="Araujo A.C."/>
            <person name="Kozik A."/>
            <person name="Kim K.D."/>
            <person name="Burow M.D."/>
            <person name="Varshney R.K."/>
            <person name="Wang X."/>
            <person name="Zhang X."/>
            <person name="Barkley N."/>
            <person name="Guimaraes P.M."/>
            <person name="Isobe S."/>
            <person name="Guo B."/>
            <person name="Liao B."/>
            <person name="Stalker H.T."/>
            <person name="Schmitz R.J."/>
            <person name="Scheffler B.E."/>
            <person name="Leal-Bertioli S.C."/>
            <person name="Xun X."/>
            <person name="Jackson S.A."/>
            <person name="Michelmore R."/>
            <person name="Ozias-Akins P."/>
        </authorList>
    </citation>
    <scope>NUCLEOTIDE SEQUENCE [LARGE SCALE GENOMIC DNA]</scope>
    <source>
        <strain evidence="2">cv. V14167</strain>
    </source>
</reference>
<dbReference type="PANTHER" id="PTHR11669">
    <property type="entry name" value="REPLICATION FACTOR C / DNA POLYMERASE III GAMMA-TAU SUBUNIT"/>
    <property type="match status" value="1"/>
</dbReference>
<dbReference type="GeneID" id="107460279"/>
<dbReference type="AlphaFoldDB" id="A0A6P5MMG5"/>
<dbReference type="SUPFAM" id="SSF48019">
    <property type="entry name" value="post-AAA+ oligomerization domain-like"/>
    <property type="match status" value="1"/>
</dbReference>
<dbReference type="Proteomes" id="UP000515211">
    <property type="component" value="Chromosome 8"/>
</dbReference>
<dbReference type="InterPro" id="IPR008921">
    <property type="entry name" value="DNA_pol3_clamp-load_cplx_C"/>
</dbReference>
<dbReference type="GO" id="GO:0003677">
    <property type="term" value="F:DNA binding"/>
    <property type="evidence" value="ECO:0007669"/>
    <property type="project" value="InterPro"/>
</dbReference>
<reference evidence="3" key="2">
    <citation type="submission" date="2025-08" db="UniProtKB">
        <authorList>
            <consortium name="RefSeq"/>
        </authorList>
    </citation>
    <scope>IDENTIFICATION</scope>
    <source>
        <tissue evidence="3">Whole plant</tissue>
    </source>
</reference>
<dbReference type="InterPro" id="IPR050238">
    <property type="entry name" value="DNA_Rep/Repair_Clamp_Loader"/>
</dbReference>
<accession>A0A6P5MMG5</accession>
<evidence type="ECO:0000313" key="2">
    <source>
        <dbReference type="Proteomes" id="UP000515211"/>
    </source>
</evidence>
<evidence type="ECO:0000313" key="3">
    <source>
        <dbReference type="RefSeq" id="XP_020985705.1"/>
    </source>
</evidence>
<name>A0A6P5MMG5_ARADU</name>
<dbReference type="SUPFAM" id="SSF52540">
    <property type="entry name" value="P-loop containing nucleoside triphosphate hydrolases"/>
    <property type="match status" value="1"/>
</dbReference>
<proteinExistence type="predicted"/>
<dbReference type="GO" id="GO:0003689">
    <property type="term" value="F:DNA clamp loader activity"/>
    <property type="evidence" value="ECO:0007669"/>
    <property type="project" value="TreeGrafter"/>
</dbReference>
<feature type="region of interest" description="Disordered" evidence="1">
    <location>
        <begin position="562"/>
        <end position="588"/>
    </location>
</feature>
<sequence>MQQMTSPTVSKNRNGLRSMLQVNLQQAYHHDMMKNSNDESSNSNSSPYYKGLTDQSLAIFAPSSPPHHHHDHATIPCYPVTPLPLPSLHPHLSSSGSGAQGQSPYYKGLTDYSLVIGSWSSHNPTSTNPSYHPQSSPYYRGLTDFSLVLHDHPQETEIDPNDGEVEGDLVLIQEDHKTVLTEEVNAKGVLLVEMEVIDATHEEEEPLRERVTVTPDDDDLQDTRTKEDIYHHHQEITSLQEDPNAYQYEWATKHQPQTLEEFICNSDKALQLQALVREGCGCNHFIFEGPPNVGKRSMIRAMLRELFGPQRLQVIEESRDFTLKGEMVDKLQVQIKKSLHHVEINVSETKGYEKHVIADLFNGTYAKTINNSLPCSPDNCQAIVLYETEKLSIESLLYIKWQLEKYKGCNKVFFCCSDESKLHPIKPLCTTLRLSPPSSQEILRILEHIGEKEGKQLSRGLLNKIIFRSRNNLMDILGEEDLILTGWEYDILIISKSMLEEQSPRQLYLIRRKLQSLMIHDVSAEFVYKSLVERLTTLIDASLRSGVAKLDMEYKKVSKIEFEPQKRHSPDQNKQGESNNEKHHESRKRKAIINYLKVEEFIAKFMSWYKNSTTGKY</sequence>
<keyword evidence="2" id="KW-1185">Reference proteome</keyword>
<evidence type="ECO:0000256" key="1">
    <source>
        <dbReference type="SAM" id="MobiDB-lite"/>
    </source>
</evidence>
<organism evidence="2 3">
    <name type="scientific">Arachis duranensis</name>
    <name type="common">Wild peanut</name>
    <dbReference type="NCBI Taxonomy" id="130453"/>
    <lineage>
        <taxon>Eukaryota</taxon>
        <taxon>Viridiplantae</taxon>
        <taxon>Streptophyta</taxon>
        <taxon>Embryophyta</taxon>
        <taxon>Tracheophyta</taxon>
        <taxon>Spermatophyta</taxon>
        <taxon>Magnoliopsida</taxon>
        <taxon>eudicotyledons</taxon>
        <taxon>Gunneridae</taxon>
        <taxon>Pentapetalae</taxon>
        <taxon>rosids</taxon>
        <taxon>fabids</taxon>
        <taxon>Fabales</taxon>
        <taxon>Fabaceae</taxon>
        <taxon>Papilionoideae</taxon>
        <taxon>50 kb inversion clade</taxon>
        <taxon>dalbergioids sensu lato</taxon>
        <taxon>Dalbergieae</taxon>
        <taxon>Pterocarpus clade</taxon>
        <taxon>Arachis</taxon>
    </lineage>
</organism>
<dbReference type="PANTHER" id="PTHR11669:SF52">
    <property type="entry name" value="OS10G0574500 PROTEIN"/>
    <property type="match status" value="1"/>
</dbReference>
<protein>
    <submittedName>
        <fullName evidence="3">Replication factor C subunit 3-like</fullName>
    </submittedName>
</protein>
<dbReference type="GO" id="GO:0005634">
    <property type="term" value="C:nucleus"/>
    <property type="evidence" value="ECO:0007669"/>
    <property type="project" value="TreeGrafter"/>
</dbReference>
<dbReference type="GO" id="GO:0006261">
    <property type="term" value="P:DNA-templated DNA replication"/>
    <property type="evidence" value="ECO:0007669"/>
    <property type="project" value="TreeGrafter"/>
</dbReference>
<dbReference type="Gene3D" id="1.20.272.10">
    <property type="match status" value="1"/>
</dbReference>
<dbReference type="InterPro" id="IPR027417">
    <property type="entry name" value="P-loop_NTPase"/>
</dbReference>
<gene>
    <name evidence="3" type="primary">LOC107460279</name>
</gene>